<protein>
    <submittedName>
        <fullName evidence="1">Transcriptional regulator, MerR family</fullName>
    </submittedName>
</protein>
<evidence type="ECO:0000313" key="1">
    <source>
        <dbReference type="EMBL" id="AHF24613.1"/>
    </source>
</evidence>
<proteinExistence type="predicted"/>
<dbReference type="AlphaFoldDB" id="W0FII2"/>
<name>W0FII2_9BACT</name>
<feature type="non-terminal residue" evidence="1">
    <location>
        <position position="1"/>
    </location>
</feature>
<organism evidence="1">
    <name type="scientific">uncultured bacterium Contig1762</name>
    <dbReference type="NCBI Taxonomy" id="1393506"/>
    <lineage>
        <taxon>Bacteria</taxon>
        <taxon>environmental samples</taxon>
    </lineage>
</organism>
<dbReference type="EMBL" id="KC246799">
    <property type="protein sequence ID" value="AHF24613.1"/>
    <property type="molecule type" value="Genomic_DNA"/>
</dbReference>
<sequence>DNTEKYLRKRMKMVRANYEKLLKMESVMNDRFAMVNREMKYAAFDQVFVCSEEDIYYIEIGGIEEIFVNELFYLYPTIVFYTGDKTAFAVMIPGEETASLDRYSDKIRVLNPEEYLVGYHKGPHERLGETFSRMRAAAEGILDEGCSLSDTEICIDIIDQFIEADKNNFVTKVMIKINRD</sequence>
<accession>W0FII2</accession>
<reference evidence="1" key="1">
    <citation type="journal article" date="2013" name="PLoS ONE">
        <title>Metagenomic insights into the carbohydrate-active enzymes carried by the microorganisms adhering to solid digesta in the rumen of cows.</title>
        <authorList>
            <person name="Wang L."/>
            <person name="Hatem A."/>
            <person name="Catalyurek U.V."/>
            <person name="Morrison M."/>
            <person name="Yu Z."/>
        </authorList>
    </citation>
    <scope>NUCLEOTIDE SEQUENCE</scope>
</reference>